<dbReference type="UniPathway" id="UPA00378"/>
<evidence type="ECO:0000256" key="7">
    <source>
        <dbReference type="ARBA" id="ARBA00022824"/>
    </source>
</evidence>
<dbReference type="PANTHER" id="PTHR22760:SF2">
    <property type="entry name" value="ALPHA-1,2-MANNOSYLTRANSFERASE ALG9"/>
    <property type="match status" value="1"/>
</dbReference>
<evidence type="ECO:0000256" key="1">
    <source>
        <dbReference type="ARBA" id="ARBA00004477"/>
    </source>
</evidence>
<dbReference type="EC" id="2.4.1.-" evidence="10"/>
<keyword evidence="13" id="KW-1185">Reference proteome</keyword>
<evidence type="ECO:0000256" key="3">
    <source>
        <dbReference type="ARBA" id="ARBA00007063"/>
    </source>
</evidence>
<evidence type="ECO:0000256" key="9">
    <source>
        <dbReference type="ARBA" id="ARBA00023136"/>
    </source>
</evidence>
<keyword evidence="6 10" id="KW-0812">Transmembrane</keyword>
<dbReference type="InterPro" id="IPR005599">
    <property type="entry name" value="GPI_mannosylTrfase"/>
</dbReference>
<accession>A0A8J5FW40</accession>
<feature type="transmembrane region" description="Helical" evidence="10">
    <location>
        <begin position="180"/>
        <end position="199"/>
    </location>
</feature>
<keyword evidence="9 10" id="KW-0472">Membrane</keyword>
<comment type="pathway">
    <text evidence="2">Protein modification; protein glycosylation.</text>
</comment>
<comment type="similarity">
    <text evidence="3 10">Belongs to the glycosyltransferase 22 family.</text>
</comment>
<comment type="caution">
    <text evidence="10">Lacks conserved residue(s) required for the propagation of feature annotation.</text>
</comment>
<evidence type="ECO:0000256" key="2">
    <source>
        <dbReference type="ARBA" id="ARBA00004922"/>
    </source>
</evidence>
<sequence>MALSVARQRRPRAEDQGASSSSSSTSDRYWKGEKGEKEEERAGVGWFLPALLLGLLRHMSASSNIIHDCDEVFNYWEPLHYLLYKSGFQTWEYRFLYPIYPLICIAATVVIDSFPGLFRDKYAVEDSLIVMIAKGLRPIFLGIILCASHSGTFSILNGYFAPLEIYKHLDHHNAIGNGKVFFCLGFFDGLSILAFDMLVKEPLEIYMN</sequence>
<feature type="transmembrane region" description="Helical" evidence="10">
    <location>
        <begin position="138"/>
        <end position="160"/>
    </location>
</feature>
<dbReference type="Proteomes" id="UP000734854">
    <property type="component" value="Unassembled WGS sequence"/>
</dbReference>
<dbReference type="AlphaFoldDB" id="A0A8J5FW40"/>
<feature type="transmembrane region" description="Helical" evidence="10">
    <location>
        <begin position="95"/>
        <end position="118"/>
    </location>
</feature>
<comment type="caution">
    <text evidence="12">The sequence shown here is derived from an EMBL/GenBank/DDBJ whole genome shotgun (WGS) entry which is preliminary data.</text>
</comment>
<keyword evidence="5" id="KW-0808">Transferase</keyword>
<keyword evidence="7 10" id="KW-0256">Endoplasmic reticulum</keyword>
<keyword evidence="4 10" id="KW-0328">Glycosyltransferase</keyword>
<protein>
    <recommendedName>
        <fullName evidence="10">Mannosyltransferase</fullName>
        <ecNumber evidence="10">2.4.1.-</ecNumber>
    </recommendedName>
</protein>
<name>A0A8J5FW40_ZINOF</name>
<feature type="region of interest" description="Disordered" evidence="11">
    <location>
        <begin position="1"/>
        <end position="36"/>
    </location>
</feature>
<evidence type="ECO:0000256" key="10">
    <source>
        <dbReference type="RuleBase" id="RU363075"/>
    </source>
</evidence>
<comment type="subcellular location">
    <subcellularLocation>
        <location evidence="1 10">Endoplasmic reticulum membrane</location>
        <topology evidence="1 10">Multi-pass membrane protein</topology>
    </subcellularLocation>
</comment>
<evidence type="ECO:0000256" key="6">
    <source>
        <dbReference type="ARBA" id="ARBA00022692"/>
    </source>
</evidence>
<evidence type="ECO:0000313" key="13">
    <source>
        <dbReference type="Proteomes" id="UP000734854"/>
    </source>
</evidence>
<dbReference type="GO" id="GO:0000026">
    <property type="term" value="F:alpha-1,2-mannosyltransferase activity"/>
    <property type="evidence" value="ECO:0007669"/>
    <property type="project" value="TreeGrafter"/>
</dbReference>
<keyword evidence="8 10" id="KW-1133">Transmembrane helix</keyword>
<organism evidence="12 13">
    <name type="scientific">Zingiber officinale</name>
    <name type="common">Ginger</name>
    <name type="synonym">Amomum zingiber</name>
    <dbReference type="NCBI Taxonomy" id="94328"/>
    <lineage>
        <taxon>Eukaryota</taxon>
        <taxon>Viridiplantae</taxon>
        <taxon>Streptophyta</taxon>
        <taxon>Embryophyta</taxon>
        <taxon>Tracheophyta</taxon>
        <taxon>Spermatophyta</taxon>
        <taxon>Magnoliopsida</taxon>
        <taxon>Liliopsida</taxon>
        <taxon>Zingiberales</taxon>
        <taxon>Zingiberaceae</taxon>
        <taxon>Zingiber</taxon>
    </lineage>
</organism>
<proteinExistence type="inferred from homology"/>
<evidence type="ECO:0000256" key="8">
    <source>
        <dbReference type="ARBA" id="ARBA00022989"/>
    </source>
</evidence>
<evidence type="ECO:0000256" key="4">
    <source>
        <dbReference type="ARBA" id="ARBA00022676"/>
    </source>
</evidence>
<dbReference type="GO" id="GO:0006487">
    <property type="term" value="P:protein N-linked glycosylation"/>
    <property type="evidence" value="ECO:0007669"/>
    <property type="project" value="TreeGrafter"/>
</dbReference>
<evidence type="ECO:0000256" key="5">
    <source>
        <dbReference type="ARBA" id="ARBA00022679"/>
    </source>
</evidence>
<dbReference type="Pfam" id="PF03901">
    <property type="entry name" value="Glyco_transf_22"/>
    <property type="match status" value="1"/>
</dbReference>
<dbReference type="GO" id="GO:0005789">
    <property type="term" value="C:endoplasmic reticulum membrane"/>
    <property type="evidence" value="ECO:0007669"/>
    <property type="project" value="UniProtKB-SubCell"/>
</dbReference>
<dbReference type="PANTHER" id="PTHR22760">
    <property type="entry name" value="GLYCOSYLTRANSFERASE"/>
    <property type="match status" value="1"/>
</dbReference>
<reference evidence="12 13" key="1">
    <citation type="submission" date="2020-08" db="EMBL/GenBank/DDBJ databases">
        <title>Plant Genome Project.</title>
        <authorList>
            <person name="Zhang R.-G."/>
        </authorList>
    </citation>
    <scope>NUCLEOTIDE SEQUENCE [LARGE SCALE GENOMIC DNA]</scope>
    <source>
        <tissue evidence="12">Rhizome</tissue>
    </source>
</reference>
<dbReference type="EMBL" id="JACMSC010000012">
    <property type="protein sequence ID" value="KAG6497015.1"/>
    <property type="molecule type" value="Genomic_DNA"/>
</dbReference>
<gene>
    <name evidence="12" type="ORF">ZIOFF_044900</name>
</gene>
<evidence type="ECO:0000256" key="11">
    <source>
        <dbReference type="SAM" id="MobiDB-lite"/>
    </source>
</evidence>
<evidence type="ECO:0000313" key="12">
    <source>
        <dbReference type="EMBL" id="KAG6497015.1"/>
    </source>
</evidence>